<evidence type="ECO:0000313" key="2">
    <source>
        <dbReference type="Proteomes" id="UP001622496"/>
    </source>
</evidence>
<protein>
    <submittedName>
        <fullName evidence="1">Uncharacterized protein</fullName>
    </submittedName>
</protein>
<name>A0ABZ1K639_9ACTN</name>
<accession>A0ABZ1K639</accession>
<keyword evidence="2" id="KW-1185">Reference proteome</keyword>
<sequence length="161" mass="16562">MTGTPPVIRAIPGPGFVATLLVSSWLDTVRGAGEAVPWLLLGHAGPRRNGETLETVEDGLLGMVAAMRLSPAAERVPAIGARLLIGGRLTALDYGHPTCVLRIPSPGAEWREAVARGAQACVTLLLDPLPPGAGPDAIGAIIDRCTASGRVFMGATTARGR</sequence>
<evidence type="ECO:0000313" key="1">
    <source>
        <dbReference type="EMBL" id="WTP67116.1"/>
    </source>
</evidence>
<gene>
    <name evidence="1" type="ORF">OG560_17520</name>
</gene>
<dbReference type="Proteomes" id="UP001622496">
    <property type="component" value="Chromosome"/>
</dbReference>
<dbReference type="RefSeq" id="WP_365850879.1">
    <property type="nucleotide sequence ID" value="NZ_CP108135.1"/>
</dbReference>
<reference evidence="1 2" key="1">
    <citation type="submission" date="2022-10" db="EMBL/GenBank/DDBJ databases">
        <title>The complete genomes of actinobacterial strains from the NBC collection.</title>
        <authorList>
            <person name="Joergensen T.S."/>
            <person name="Alvarez Arevalo M."/>
            <person name="Sterndorff E.B."/>
            <person name="Faurdal D."/>
            <person name="Vuksanovic O."/>
            <person name="Mourched A.-S."/>
            <person name="Charusanti P."/>
            <person name="Shaw S."/>
            <person name="Blin K."/>
            <person name="Weber T."/>
        </authorList>
    </citation>
    <scope>NUCLEOTIDE SEQUENCE [LARGE SCALE GENOMIC DNA]</scope>
    <source>
        <strain evidence="1 2">NBC_00185</strain>
    </source>
</reference>
<proteinExistence type="predicted"/>
<organism evidence="1 2">
    <name type="scientific">[Kitasatospora] papulosa</name>
    <dbReference type="NCBI Taxonomy" id="1464011"/>
    <lineage>
        <taxon>Bacteria</taxon>
        <taxon>Bacillati</taxon>
        <taxon>Actinomycetota</taxon>
        <taxon>Actinomycetes</taxon>
        <taxon>Kitasatosporales</taxon>
        <taxon>Streptomycetaceae</taxon>
        <taxon>Streptomyces</taxon>
    </lineage>
</organism>
<dbReference type="EMBL" id="CP108135">
    <property type="protein sequence ID" value="WTP67116.1"/>
    <property type="molecule type" value="Genomic_DNA"/>
</dbReference>